<name>A0A6B8M5I9_9HYPH</name>
<dbReference type="RefSeq" id="WP_016920858.1">
    <property type="nucleotide sequence ID" value="NZ_CP044331.1"/>
</dbReference>
<dbReference type="AlphaFoldDB" id="A0A6B8M5I9"/>
<proteinExistence type="predicted"/>
<dbReference type="NCBIfam" id="NF047450">
    <property type="entry name" value="post-PEP-CTERM_1"/>
    <property type="match status" value="1"/>
</dbReference>
<accession>A0A6B8M5I9</accession>
<feature type="chain" id="PRO_5025666664" evidence="1">
    <location>
        <begin position="35"/>
        <end position="141"/>
    </location>
</feature>
<organism evidence="2 3">
    <name type="scientific">Methylocystis parvus</name>
    <dbReference type="NCBI Taxonomy" id="134"/>
    <lineage>
        <taxon>Bacteria</taxon>
        <taxon>Pseudomonadati</taxon>
        <taxon>Pseudomonadota</taxon>
        <taxon>Alphaproteobacteria</taxon>
        <taxon>Hyphomicrobiales</taxon>
        <taxon>Methylocystaceae</taxon>
        <taxon>Methylocystis</taxon>
    </lineage>
</organism>
<dbReference type="EMBL" id="CP044331">
    <property type="protein sequence ID" value="QGM96090.1"/>
    <property type="molecule type" value="Genomic_DNA"/>
</dbReference>
<evidence type="ECO:0000313" key="3">
    <source>
        <dbReference type="Proteomes" id="UP000422569"/>
    </source>
</evidence>
<reference evidence="2 3" key="1">
    <citation type="submission" date="2019-09" db="EMBL/GenBank/DDBJ databases">
        <title>Isolation and complete genome sequencing of Methylocystis species.</title>
        <authorList>
            <person name="Rumah B.L."/>
            <person name="Stead C.E."/>
            <person name="Stevens B.C."/>
            <person name="Minton N.P."/>
            <person name="Grosse-Honebrink A."/>
            <person name="Zhang Y."/>
        </authorList>
    </citation>
    <scope>NUCLEOTIDE SEQUENCE [LARGE SCALE GENOMIC DNA]</scope>
    <source>
        <strain evidence="2 3">BRCS2</strain>
    </source>
</reference>
<sequence length="141" mass="14489">MMLEAFQAGLRRTLGASALGFGVCMFLPAQSALAADELAKPAESDQAVLDAPGMKAFVDPATGKLVSAPSGNNALPLSAAEKNAMSTSSAGLHEEVNPSTAGGYQVDLQGRFQSPLQAKIDANGKLMTYHPHPFAMTGAAQ</sequence>
<evidence type="ECO:0000256" key="1">
    <source>
        <dbReference type="SAM" id="SignalP"/>
    </source>
</evidence>
<feature type="signal peptide" evidence="1">
    <location>
        <begin position="1"/>
        <end position="34"/>
    </location>
</feature>
<keyword evidence="3" id="KW-1185">Reference proteome</keyword>
<keyword evidence="1" id="KW-0732">Signal</keyword>
<dbReference type="Proteomes" id="UP000422569">
    <property type="component" value="Chromosome"/>
</dbReference>
<protein>
    <submittedName>
        <fullName evidence="2">Uncharacterized protein</fullName>
    </submittedName>
</protein>
<gene>
    <name evidence="2" type="ORF">F7D14_00320</name>
</gene>
<dbReference type="KEGG" id="mpar:F7D14_00320"/>
<evidence type="ECO:0000313" key="2">
    <source>
        <dbReference type="EMBL" id="QGM96090.1"/>
    </source>
</evidence>